<protein>
    <recommendedName>
        <fullName evidence="3">3-keto-alpha-glucoside-1,2-lyase/3-keto-2-hydroxy-glucal hydratase domain-containing protein</fullName>
    </recommendedName>
</protein>
<gene>
    <name evidence="4" type="ORF">Cflav_PD1626</name>
</gene>
<feature type="chain" id="PRO_5002894470" description="3-keto-alpha-glucoside-1,2-lyase/3-keto-2-hydroxy-glucal hydratase domain-containing protein" evidence="2">
    <location>
        <begin position="24"/>
        <end position="247"/>
    </location>
</feature>
<comment type="caution">
    <text evidence="4">The sequence shown here is derived from an EMBL/GenBank/DDBJ whole genome shotgun (WGS) entry which is preliminary data.</text>
</comment>
<dbReference type="OrthoDB" id="9787527at2"/>
<dbReference type="RefSeq" id="WP_007416845.1">
    <property type="nucleotide sequence ID" value="NZ_ABOX02000032.1"/>
</dbReference>
<dbReference type="InterPro" id="IPR010496">
    <property type="entry name" value="AL/BT2_dom"/>
</dbReference>
<dbReference type="GO" id="GO:0016787">
    <property type="term" value="F:hydrolase activity"/>
    <property type="evidence" value="ECO:0007669"/>
    <property type="project" value="InterPro"/>
</dbReference>
<reference evidence="4 5" key="1">
    <citation type="journal article" date="2011" name="J. Bacteriol.">
        <title>Genome sequence of 'Pedosphaera parvula' Ellin514, an aerobic Verrucomicrobial isolate from pasture soil.</title>
        <authorList>
            <person name="Kant R."/>
            <person name="van Passel M.W."/>
            <person name="Sangwan P."/>
            <person name="Palva A."/>
            <person name="Lucas S."/>
            <person name="Copeland A."/>
            <person name="Lapidus A."/>
            <person name="Glavina Del Rio T."/>
            <person name="Dalin E."/>
            <person name="Tice H."/>
            <person name="Bruce D."/>
            <person name="Goodwin L."/>
            <person name="Pitluck S."/>
            <person name="Chertkov O."/>
            <person name="Larimer F.W."/>
            <person name="Land M.L."/>
            <person name="Hauser L."/>
            <person name="Brettin T.S."/>
            <person name="Detter J.C."/>
            <person name="Han S."/>
            <person name="de Vos W.M."/>
            <person name="Janssen P.H."/>
            <person name="Smidt H."/>
        </authorList>
    </citation>
    <scope>NUCLEOTIDE SEQUENCE [LARGE SCALE GENOMIC DNA]</scope>
    <source>
        <strain evidence="4 5">Ellin514</strain>
    </source>
</reference>
<dbReference type="Gene3D" id="2.60.120.560">
    <property type="entry name" value="Exo-inulinase, domain 1"/>
    <property type="match status" value="1"/>
</dbReference>
<dbReference type="STRING" id="320771.Cflav_PD1626"/>
<evidence type="ECO:0000256" key="1">
    <source>
        <dbReference type="SAM" id="MobiDB-lite"/>
    </source>
</evidence>
<proteinExistence type="predicted"/>
<keyword evidence="5" id="KW-1185">Reference proteome</keyword>
<feature type="domain" description="3-keto-alpha-glucoside-1,2-lyase/3-keto-2-hydroxy-glucal hydratase" evidence="3">
    <location>
        <begin position="57"/>
        <end position="221"/>
    </location>
</feature>
<dbReference type="Proteomes" id="UP000003688">
    <property type="component" value="Unassembled WGS sequence"/>
</dbReference>
<evidence type="ECO:0000313" key="5">
    <source>
        <dbReference type="Proteomes" id="UP000003688"/>
    </source>
</evidence>
<dbReference type="AlphaFoldDB" id="B9XM06"/>
<evidence type="ECO:0000313" key="4">
    <source>
        <dbReference type="EMBL" id="EEF59134.1"/>
    </source>
</evidence>
<keyword evidence="2" id="KW-0732">Signal</keyword>
<feature type="region of interest" description="Disordered" evidence="1">
    <location>
        <begin position="36"/>
        <end position="56"/>
    </location>
</feature>
<accession>B9XM06</accession>
<evidence type="ECO:0000256" key="2">
    <source>
        <dbReference type="SAM" id="SignalP"/>
    </source>
</evidence>
<organism evidence="4 5">
    <name type="scientific">Pedosphaera parvula (strain Ellin514)</name>
    <dbReference type="NCBI Taxonomy" id="320771"/>
    <lineage>
        <taxon>Bacteria</taxon>
        <taxon>Pseudomonadati</taxon>
        <taxon>Verrucomicrobiota</taxon>
        <taxon>Pedosphaerae</taxon>
        <taxon>Pedosphaerales</taxon>
        <taxon>Pedosphaeraceae</taxon>
        <taxon>Pedosphaera</taxon>
    </lineage>
</organism>
<dbReference type="EMBL" id="ABOX02000032">
    <property type="protein sequence ID" value="EEF59134.1"/>
    <property type="molecule type" value="Genomic_DNA"/>
</dbReference>
<name>B9XM06_PEDPL</name>
<evidence type="ECO:0000259" key="3">
    <source>
        <dbReference type="Pfam" id="PF06439"/>
    </source>
</evidence>
<dbReference type="Pfam" id="PF06439">
    <property type="entry name" value="3keto-disac_hyd"/>
    <property type="match status" value="1"/>
</dbReference>
<feature type="signal peptide" evidence="2">
    <location>
        <begin position="1"/>
        <end position="23"/>
    </location>
</feature>
<sequence length="247" mass="27231" precursor="true">MKRTTLGLSFALTLLASATLTHAQDANSPRISQDLVSAAAGSRDPGNPLPEKPDQDGWIKLFDGKTLSGFTAPDPGQWEIKDGILVGQGPVSHLFSPNTYTNLEFKSEVKLNHSGNSGMYFRAALGKGWPKGYESQVENTSPDPQKTGSLYNFHKITEQLVQDDTWWTQHVIAIGNHIIIKINDKIVTDFIDEKGTYMSGHVAFQQHNQGSVVMFRNPEVKRLPADETKAWAVAKKDMPDIKVADAK</sequence>